<gene>
    <name evidence="3" type="ORF">R7226_05050</name>
</gene>
<keyword evidence="1" id="KW-0456">Lyase</keyword>
<sequence>MVDCHTHVGERRHFSGAFIDDMVRAWGPQANPARSLEEHWEAVAPVDAAIVLAFAAPRIGFDVPNEYVADYVAQHPEKLVGFASVDANDPVAVAQLRRGVEMGLRGLKLAPTYQGFDPLSPAALAVCEAAEDLGLPILWHQGTTFVREAELRWALPLQIDQVAIRFPRLKIVIAHMGHPWIDDALVVVRKHPNVYADVSALHPRPWQLYNALLSAVEYGVADKLLFGTDWPFAQLDASIAGLRAVNRFTEGTALPRVPDAVIEGILARPTLELLGLELAA</sequence>
<dbReference type="Proteomes" id="UP001284601">
    <property type="component" value="Unassembled WGS sequence"/>
</dbReference>
<accession>A0ABU4HLU1</accession>
<organism evidence="3 4">
    <name type="scientific">Conexibacter stalactiti</name>
    <dbReference type="NCBI Taxonomy" id="1940611"/>
    <lineage>
        <taxon>Bacteria</taxon>
        <taxon>Bacillati</taxon>
        <taxon>Actinomycetota</taxon>
        <taxon>Thermoleophilia</taxon>
        <taxon>Solirubrobacterales</taxon>
        <taxon>Conexibacteraceae</taxon>
        <taxon>Conexibacter</taxon>
    </lineage>
</organism>
<proteinExistence type="predicted"/>
<name>A0ABU4HLU1_9ACTN</name>
<dbReference type="RefSeq" id="WP_318595952.1">
    <property type="nucleotide sequence ID" value="NZ_JAWSTH010000008.1"/>
</dbReference>
<dbReference type="InterPro" id="IPR032465">
    <property type="entry name" value="ACMSD"/>
</dbReference>
<reference evidence="4" key="1">
    <citation type="submission" date="2023-07" db="EMBL/GenBank/DDBJ databases">
        <title>Conexibacter stalactiti sp. nov., isolated from stalactites in a lava cave and emended description of the genus Conexibacter.</title>
        <authorList>
            <person name="Lee S.D."/>
        </authorList>
    </citation>
    <scope>NUCLEOTIDE SEQUENCE [LARGE SCALE GENOMIC DNA]</scope>
    <source>
        <strain evidence="4">KCTC 39840</strain>
    </source>
</reference>
<dbReference type="InterPro" id="IPR032466">
    <property type="entry name" value="Metal_Hydrolase"/>
</dbReference>
<dbReference type="InterPro" id="IPR006680">
    <property type="entry name" value="Amidohydro-rel"/>
</dbReference>
<feature type="domain" description="Amidohydrolase-related" evidence="2">
    <location>
        <begin position="2"/>
        <end position="266"/>
    </location>
</feature>
<keyword evidence="4" id="KW-1185">Reference proteome</keyword>
<evidence type="ECO:0000313" key="3">
    <source>
        <dbReference type="EMBL" id="MDW5593692.1"/>
    </source>
</evidence>
<evidence type="ECO:0000259" key="2">
    <source>
        <dbReference type="Pfam" id="PF04909"/>
    </source>
</evidence>
<dbReference type="PANTHER" id="PTHR21240">
    <property type="entry name" value="2-AMINO-3-CARBOXYLMUCONATE-6-SEMIALDEHYDE DECARBOXYLASE"/>
    <property type="match status" value="1"/>
</dbReference>
<dbReference type="Pfam" id="PF04909">
    <property type="entry name" value="Amidohydro_2"/>
    <property type="match status" value="1"/>
</dbReference>
<dbReference type="PANTHER" id="PTHR21240:SF19">
    <property type="entry name" value="CATALYTIC_ HYDROLASE"/>
    <property type="match status" value="1"/>
</dbReference>
<evidence type="ECO:0000256" key="1">
    <source>
        <dbReference type="ARBA" id="ARBA00023239"/>
    </source>
</evidence>
<protein>
    <submittedName>
        <fullName evidence="3">Amidohydrolase family protein</fullName>
    </submittedName>
</protein>
<comment type="caution">
    <text evidence="3">The sequence shown here is derived from an EMBL/GenBank/DDBJ whole genome shotgun (WGS) entry which is preliminary data.</text>
</comment>
<evidence type="ECO:0000313" key="4">
    <source>
        <dbReference type="Proteomes" id="UP001284601"/>
    </source>
</evidence>
<reference evidence="3 4" key="2">
    <citation type="submission" date="2023-10" db="EMBL/GenBank/DDBJ databases">
        <authorList>
            <person name="Han X.F."/>
        </authorList>
    </citation>
    <scope>NUCLEOTIDE SEQUENCE [LARGE SCALE GENOMIC DNA]</scope>
    <source>
        <strain evidence="3 4">KCTC 39840</strain>
    </source>
</reference>
<dbReference type="Gene3D" id="3.20.20.140">
    <property type="entry name" value="Metal-dependent hydrolases"/>
    <property type="match status" value="1"/>
</dbReference>
<dbReference type="EMBL" id="JAWSTH010000008">
    <property type="protein sequence ID" value="MDW5593692.1"/>
    <property type="molecule type" value="Genomic_DNA"/>
</dbReference>
<dbReference type="SUPFAM" id="SSF51556">
    <property type="entry name" value="Metallo-dependent hydrolases"/>
    <property type="match status" value="1"/>
</dbReference>